<dbReference type="GO" id="GO:0006260">
    <property type="term" value="P:DNA replication"/>
    <property type="evidence" value="ECO:0007669"/>
    <property type="project" value="InterPro"/>
</dbReference>
<reference evidence="4" key="2">
    <citation type="submission" date="2021-04" db="EMBL/GenBank/DDBJ databases">
        <authorList>
            <person name="Zhang T."/>
            <person name="Zhang Y."/>
            <person name="Lu D."/>
            <person name="Zuo D."/>
            <person name="Du Z."/>
        </authorList>
    </citation>
    <scope>NUCLEOTIDE SEQUENCE</scope>
    <source>
        <strain evidence="4">JR1</strain>
    </source>
</reference>
<reference evidence="4" key="1">
    <citation type="journal article" date="2018" name="Int. J. Syst. Evol. Microbiol.">
        <title>Carboxylicivirga sediminis sp. nov., isolated from coastal sediment.</title>
        <authorList>
            <person name="Wang F.Q."/>
            <person name="Ren L.H."/>
            <person name="Zou R.J."/>
            <person name="Sun Y.Z."/>
            <person name="Liu X.J."/>
            <person name="Jiang F."/>
            <person name="Liu L.J."/>
        </authorList>
    </citation>
    <scope>NUCLEOTIDE SEQUENCE</scope>
    <source>
        <strain evidence="4">JR1</strain>
    </source>
</reference>
<keyword evidence="5" id="KW-1185">Reference proteome</keyword>
<dbReference type="NCBIfam" id="TIGR00621">
    <property type="entry name" value="ssb"/>
    <property type="match status" value="1"/>
</dbReference>
<dbReference type="InterPro" id="IPR000424">
    <property type="entry name" value="Primosome_PriB/ssb"/>
</dbReference>
<dbReference type="Pfam" id="PF00436">
    <property type="entry name" value="SSB"/>
    <property type="match status" value="1"/>
</dbReference>
<gene>
    <name evidence="4" type="primary">ssb</name>
    <name evidence="4" type="ORF">KDU71_08665</name>
</gene>
<dbReference type="Gene3D" id="2.40.50.140">
    <property type="entry name" value="Nucleic acid-binding proteins"/>
    <property type="match status" value="1"/>
</dbReference>
<evidence type="ECO:0000256" key="1">
    <source>
        <dbReference type="ARBA" id="ARBA00023125"/>
    </source>
</evidence>
<evidence type="ECO:0000256" key="2">
    <source>
        <dbReference type="PIRNR" id="PIRNR002070"/>
    </source>
</evidence>
<dbReference type="SUPFAM" id="SSF50249">
    <property type="entry name" value="Nucleic acid-binding proteins"/>
    <property type="match status" value="1"/>
</dbReference>
<evidence type="ECO:0000256" key="3">
    <source>
        <dbReference type="RuleBase" id="RU000524"/>
    </source>
</evidence>
<dbReference type="CDD" id="cd04496">
    <property type="entry name" value="SSB_OBF"/>
    <property type="match status" value="1"/>
</dbReference>
<accession>A0A941F458</accession>
<dbReference type="GO" id="GO:0003697">
    <property type="term" value="F:single-stranded DNA binding"/>
    <property type="evidence" value="ECO:0007669"/>
    <property type="project" value="InterPro"/>
</dbReference>
<proteinExistence type="predicted"/>
<evidence type="ECO:0000313" key="5">
    <source>
        <dbReference type="Proteomes" id="UP000679220"/>
    </source>
</evidence>
<dbReference type="InterPro" id="IPR012340">
    <property type="entry name" value="NA-bd_OB-fold"/>
</dbReference>
<dbReference type="PROSITE" id="PS50935">
    <property type="entry name" value="SSB"/>
    <property type="match status" value="1"/>
</dbReference>
<dbReference type="PIRSF" id="PIRSF002070">
    <property type="entry name" value="SSB"/>
    <property type="match status" value="1"/>
</dbReference>
<name>A0A941F458_9BACT</name>
<protein>
    <recommendedName>
        <fullName evidence="2 3">Single-stranded DNA-binding protein</fullName>
    </recommendedName>
</protein>
<dbReference type="InterPro" id="IPR011344">
    <property type="entry name" value="ssDNA-bd"/>
</dbReference>
<dbReference type="RefSeq" id="WP_212189701.1">
    <property type="nucleotide sequence ID" value="NZ_JAGTAR010000011.1"/>
</dbReference>
<evidence type="ECO:0000313" key="4">
    <source>
        <dbReference type="EMBL" id="MBR8535628.1"/>
    </source>
</evidence>
<dbReference type="EMBL" id="JAGTAR010000011">
    <property type="protein sequence ID" value="MBR8535628.1"/>
    <property type="molecule type" value="Genomic_DNA"/>
</dbReference>
<comment type="caution">
    <text evidence="4">The sequence shown here is derived from an EMBL/GenBank/DDBJ whole genome shotgun (WGS) entry which is preliminary data.</text>
</comment>
<keyword evidence="1 2" id="KW-0238">DNA-binding</keyword>
<organism evidence="4 5">
    <name type="scientific">Carboxylicivirga sediminis</name>
    <dbReference type="NCBI Taxonomy" id="2006564"/>
    <lineage>
        <taxon>Bacteria</taxon>
        <taxon>Pseudomonadati</taxon>
        <taxon>Bacteroidota</taxon>
        <taxon>Bacteroidia</taxon>
        <taxon>Marinilabiliales</taxon>
        <taxon>Marinilabiliaceae</taxon>
        <taxon>Carboxylicivirga</taxon>
    </lineage>
</organism>
<dbReference type="AlphaFoldDB" id="A0A941F458"/>
<sequence length="106" mass="11844">MLKLILNGTVGKDADVMDVGNRKAINFNVAVSMDYKNTQGEKVERTEWVKAVLWRSEKQSTKIADYLKKGQKVLIEGIPGSEGYQSKDGHIKASLHVNVKDIELLN</sequence>
<dbReference type="Proteomes" id="UP000679220">
    <property type="component" value="Unassembled WGS sequence"/>
</dbReference>